<comment type="caution">
    <text evidence="6">The sequence shown here is derived from an EMBL/GenBank/DDBJ whole genome shotgun (WGS) entry which is preliminary data.</text>
</comment>
<dbReference type="Pfam" id="PF13407">
    <property type="entry name" value="Peripla_BP_4"/>
    <property type="match status" value="1"/>
</dbReference>
<dbReference type="CDD" id="cd01536">
    <property type="entry name" value="PBP1_ABC_sugar_binding-like"/>
    <property type="match status" value="1"/>
</dbReference>
<keyword evidence="7" id="KW-1185">Reference proteome</keyword>
<name>A0ABS2R8Y9_9BACI</name>
<dbReference type="EMBL" id="JAFBFH010000022">
    <property type="protein sequence ID" value="MBM7716112.1"/>
    <property type="molecule type" value="Genomic_DNA"/>
</dbReference>
<evidence type="ECO:0000256" key="2">
    <source>
        <dbReference type="ARBA" id="ARBA00007639"/>
    </source>
</evidence>
<protein>
    <submittedName>
        <fullName evidence="6">Ribose transport system substrate-binding protein</fullName>
    </submittedName>
</protein>
<dbReference type="InterPro" id="IPR028082">
    <property type="entry name" value="Peripla_BP_I"/>
</dbReference>
<evidence type="ECO:0000256" key="4">
    <source>
        <dbReference type="SAM" id="SignalP"/>
    </source>
</evidence>
<sequence length="327" mass="35096">MIKKSFLSFGMLIAILSIVGCGNQASEDHAESANTKKNGGGKPQVAVVLKGSDQEYFKLAEAGAKQAFKDFDVEGKFLAATKETQEQELINLLEDLLTNSPDALVVMPSTSAVIPTLSKYHEKDIPVLLIDTDLEWENQLTYIGTDNFTAGQKAAEHLSSMLSEGDEVAIIEGVSGAAQNEARIAGAKDYFKKHKIKVASVQAADFDRTKAVNTMENMITAHPKVKGVFAANDEMALGASQAIQTNKLDIPIIGIDGTTDGLASIAQGDVTATIEQQPFNMTYLAVENALKAIKGDPVEKNINSGIELITIENAQDKLEKVKQLLGK</sequence>
<reference evidence="6 7" key="1">
    <citation type="submission" date="2021-01" db="EMBL/GenBank/DDBJ databases">
        <title>Genomic Encyclopedia of Type Strains, Phase IV (KMG-IV): sequencing the most valuable type-strain genomes for metagenomic binning, comparative biology and taxonomic classification.</title>
        <authorList>
            <person name="Goeker M."/>
        </authorList>
    </citation>
    <scope>NUCLEOTIDE SEQUENCE [LARGE SCALE GENOMIC DNA]</scope>
    <source>
        <strain evidence="6 7">DSM 105453</strain>
    </source>
</reference>
<feature type="domain" description="Periplasmic binding protein" evidence="5">
    <location>
        <begin position="45"/>
        <end position="296"/>
    </location>
</feature>
<dbReference type="InterPro" id="IPR025997">
    <property type="entry name" value="SBP_2_dom"/>
</dbReference>
<accession>A0ABS2R8Y9</accession>
<evidence type="ECO:0000256" key="3">
    <source>
        <dbReference type="ARBA" id="ARBA00022729"/>
    </source>
</evidence>
<feature type="chain" id="PRO_5046738180" evidence="4">
    <location>
        <begin position="26"/>
        <end position="327"/>
    </location>
</feature>
<gene>
    <name evidence="6" type="ORF">JOC94_003123</name>
</gene>
<dbReference type="Gene3D" id="3.40.50.2300">
    <property type="match status" value="2"/>
</dbReference>
<evidence type="ECO:0000259" key="5">
    <source>
        <dbReference type="Pfam" id="PF13407"/>
    </source>
</evidence>
<comment type="similarity">
    <text evidence="2">Belongs to the bacterial solute-binding protein 2 family.</text>
</comment>
<evidence type="ECO:0000256" key="1">
    <source>
        <dbReference type="ARBA" id="ARBA00004196"/>
    </source>
</evidence>
<dbReference type="PANTHER" id="PTHR46847">
    <property type="entry name" value="D-ALLOSE-BINDING PERIPLASMIC PROTEIN-RELATED"/>
    <property type="match status" value="1"/>
</dbReference>
<dbReference type="SUPFAM" id="SSF53822">
    <property type="entry name" value="Periplasmic binding protein-like I"/>
    <property type="match status" value="1"/>
</dbReference>
<dbReference type="PROSITE" id="PS51257">
    <property type="entry name" value="PROKAR_LIPOPROTEIN"/>
    <property type="match status" value="1"/>
</dbReference>
<organism evidence="6 7">
    <name type="scientific">Siminovitchia thermophila</name>
    <dbReference type="NCBI Taxonomy" id="1245522"/>
    <lineage>
        <taxon>Bacteria</taxon>
        <taxon>Bacillati</taxon>
        <taxon>Bacillota</taxon>
        <taxon>Bacilli</taxon>
        <taxon>Bacillales</taxon>
        <taxon>Bacillaceae</taxon>
        <taxon>Siminovitchia</taxon>
    </lineage>
</organism>
<dbReference type="Proteomes" id="UP000823485">
    <property type="component" value="Unassembled WGS sequence"/>
</dbReference>
<keyword evidence="3 4" id="KW-0732">Signal</keyword>
<feature type="signal peptide" evidence="4">
    <location>
        <begin position="1"/>
        <end position="25"/>
    </location>
</feature>
<dbReference type="PANTHER" id="PTHR46847:SF1">
    <property type="entry name" value="D-ALLOSE-BINDING PERIPLASMIC PROTEIN-RELATED"/>
    <property type="match status" value="1"/>
</dbReference>
<evidence type="ECO:0000313" key="7">
    <source>
        <dbReference type="Proteomes" id="UP000823485"/>
    </source>
</evidence>
<proteinExistence type="inferred from homology"/>
<evidence type="ECO:0000313" key="6">
    <source>
        <dbReference type="EMBL" id="MBM7716112.1"/>
    </source>
</evidence>
<comment type="subcellular location">
    <subcellularLocation>
        <location evidence="1">Cell envelope</location>
    </subcellularLocation>
</comment>
<dbReference type="RefSeq" id="WP_077111963.1">
    <property type="nucleotide sequence ID" value="NZ_JAFBFH010000022.1"/>
</dbReference>